<evidence type="ECO:0000313" key="2">
    <source>
        <dbReference type="EMBL" id="MDC3418414.1"/>
    </source>
</evidence>
<evidence type="ECO:0000256" key="1">
    <source>
        <dbReference type="SAM" id="SignalP"/>
    </source>
</evidence>
<protein>
    <recommendedName>
        <fullName evidence="4">Lipoprotein</fullName>
    </recommendedName>
</protein>
<feature type="signal peptide" evidence="1">
    <location>
        <begin position="1"/>
        <end position="20"/>
    </location>
</feature>
<gene>
    <name evidence="2" type="ORF">NC799_16150</name>
</gene>
<keyword evidence="3" id="KW-1185">Reference proteome</keyword>
<feature type="chain" id="PRO_5040771075" description="Lipoprotein" evidence="1">
    <location>
        <begin position="21"/>
        <end position="202"/>
    </location>
</feature>
<keyword evidence="1" id="KW-0732">Signal</keyword>
<evidence type="ECO:0008006" key="4">
    <source>
        <dbReference type="Google" id="ProtNLM"/>
    </source>
</evidence>
<dbReference type="AlphaFoldDB" id="A0A9X3WJC0"/>
<accession>A0A9X3WJC0</accession>
<organism evidence="2 3">
    <name type="scientific">Aquibacillus salsiterrae</name>
    <dbReference type="NCBI Taxonomy" id="2950439"/>
    <lineage>
        <taxon>Bacteria</taxon>
        <taxon>Bacillati</taxon>
        <taxon>Bacillota</taxon>
        <taxon>Bacilli</taxon>
        <taxon>Bacillales</taxon>
        <taxon>Bacillaceae</taxon>
        <taxon>Aquibacillus</taxon>
    </lineage>
</organism>
<dbReference type="RefSeq" id="WP_272447478.1">
    <property type="nucleotide sequence ID" value="NZ_JAMQKC010000026.1"/>
</dbReference>
<dbReference type="PROSITE" id="PS51257">
    <property type="entry name" value="PROKAR_LIPOPROTEIN"/>
    <property type="match status" value="1"/>
</dbReference>
<comment type="caution">
    <text evidence="2">The sequence shown here is derived from an EMBL/GenBank/DDBJ whole genome shotgun (WGS) entry which is preliminary data.</text>
</comment>
<dbReference type="EMBL" id="JAMQKC010000026">
    <property type="protein sequence ID" value="MDC3418414.1"/>
    <property type="molecule type" value="Genomic_DNA"/>
</dbReference>
<reference evidence="2" key="1">
    <citation type="submission" date="2022-06" db="EMBL/GenBank/DDBJ databases">
        <title>Aquibacillus sp. a new bacterium isolated from soil saline samples.</title>
        <authorList>
            <person name="Galisteo C."/>
            <person name="De La Haba R."/>
            <person name="Sanchez-Porro C."/>
            <person name="Ventosa A."/>
        </authorList>
    </citation>
    <scope>NUCLEOTIDE SEQUENCE</scope>
    <source>
        <strain evidence="2">3ASR75-54</strain>
    </source>
</reference>
<dbReference type="Proteomes" id="UP001145069">
    <property type="component" value="Unassembled WGS sequence"/>
</dbReference>
<proteinExistence type="predicted"/>
<name>A0A9X3WJC0_9BACI</name>
<sequence>MRKFLLVVVLFFLVAGCSKVEDDVATISANRDSDYVNTFNDLSLGILFDFNFYLPDADGRWVNLWVEKYQDGKMEAKTIAQLSYGNSPSAVEEGHLGFGMINQNDDETSVFLYGPGVSMRPTLEEALLLENAMSTWDYALPEDEKVELKLNKPTILAGYRQTNGNSMRTYAFNDETSAEKMITEDDLVLLLKIKIEEEPPRE</sequence>
<evidence type="ECO:0000313" key="3">
    <source>
        <dbReference type="Proteomes" id="UP001145069"/>
    </source>
</evidence>